<gene>
    <name evidence="3" type="ORF">D9R14_07550</name>
</gene>
<sequence length="264" mass="27638">MKLKTVTVDGKTYAEVQDGKPVYVGDDGKETPFDAPHSVATISRLNGEAKGHREAKEAAEAKLKGFDGIEDAAAALKALETVKNLDAGQLVTAGKVEEIKAAAKKAAEDQVAAAAKAANEQINTLTSERDKLMADLFGEKVGGAFTRSKFVTEKAAVPADMLQAMFGSRFKVENGKVVGYAADGQPIYSRTKAGEIADFDEALESMVDGYANRDSILKGSGTGSGAKPNGGAGGGGKSISRKEFESLPPADRQARIREGVKLVD</sequence>
<dbReference type="Proteomes" id="UP000269692">
    <property type="component" value="Unassembled WGS sequence"/>
</dbReference>
<proteinExistence type="predicted"/>
<dbReference type="OrthoDB" id="5465243at2"/>
<accession>A0A3L7AIU7</accession>
<dbReference type="RefSeq" id="WP_121622721.1">
    <property type="nucleotide sequence ID" value="NZ_JACIIW010000001.1"/>
</dbReference>
<protein>
    <recommendedName>
        <fullName evidence="2">DUF6651 domain-containing protein</fullName>
    </recommendedName>
</protein>
<dbReference type="Pfam" id="PF20356">
    <property type="entry name" value="DUF6651"/>
    <property type="match status" value="1"/>
</dbReference>
<evidence type="ECO:0000259" key="2">
    <source>
        <dbReference type="Pfam" id="PF20356"/>
    </source>
</evidence>
<evidence type="ECO:0000313" key="4">
    <source>
        <dbReference type="Proteomes" id="UP000269692"/>
    </source>
</evidence>
<feature type="compositionally biased region" description="Basic and acidic residues" evidence="1">
    <location>
        <begin position="252"/>
        <end position="264"/>
    </location>
</feature>
<feature type="region of interest" description="Disordered" evidence="1">
    <location>
        <begin position="218"/>
        <end position="264"/>
    </location>
</feature>
<dbReference type="EMBL" id="RCTF01000005">
    <property type="protein sequence ID" value="RLP79511.1"/>
    <property type="molecule type" value="Genomic_DNA"/>
</dbReference>
<dbReference type="InterPro" id="IPR046593">
    <property type="entry name" value="DUF6651"/>
</dbReference>
<name>A0A3L7AIU7_9HYPH</name>
<comment type="caution">
    <text evidence="3">The sequence shown here is derived from an EMBL/GenBank/DDBJ whole genome shotgun (WGS) entry which is preliminary data.</text>
</comment>
<evidence type="ECO:0000313" key="3">
    <source>
        <dbReference type="EMBL" id="RLP79511.1"/>
    </source>
</evidence>
<dbReference type="AlphaFoldDB" id="A0A3L7AIU7"/>
<reference evidence="3 4" key="1">
    <citation type="submission" date="2018-10" db="EMBL/GenBank/DDBJ databases">
        <title>Xanthobacter tagetidis genome sequencing and assembly.</title>
        <authorList>
            <person name="Maclea K.S."/>
            <person name="Goen A.E."/>
            <person name="Fatima S.A."/>
        </authorList>
    </citation>
    <scope>NUCLEOTIDE SEQUENCE [LARGE SCALE GENOMIC DNA]</scope>
    <source>
        <strain evidence="3 4">ATCC 700314</strain>
    </source>
</reference>
<feature type="compositionally biased region" description="Gly residues" evidence="1">
    <location>
        <begin position="220"/>
        <end position="237"/>
    </location>
</feature>
<keyword evidence="4" id="KW-1185">Reference proteome</keyword>
<organism evidence="3 4">
    <name type="scientific">Xanthobacter tagetidis</name>
    <dbReference type="NCBI Taxonomy" id="60216"/>
    <lineage>
        <taxon>Bacteria</taxon>
        <taxon>Pseudomonadati</taxon>
        <taxon>Pseudomonadota</taxon>
        <taxon>Alphaproteobacteria</taxon>
        <taxon>Hyphomicrobiales</taxon>
        <taxon>Xanthobacteraceae</taxon>
        <taxon>Xanthobacter</taxon>
    </lineage>
</organism>
<feature type="domain" description="DUF6651" evidence="2">
    <location>
        <begin position="129"/>
        <end position="226"/>
    </location>
</feature>
<evidence type="ECO:0000256" key="1">
    <source>
        <dbReference type="SAM" id="MobiDB-lite"/>
    </source>
</evidence>